<dbReference type="Proteomes" id="UP000019373">
    <property type="component" value="Unassembled WGS sequence"/>
</dbReference>
<dbReference type="RefSeq" id="XP_007801801.1">
    <property type="nucleotide sequence ID" value="XM_007803610.1"/>
</dbReference>
<feature type="compositionally biased region" description="Low complexity" evidence="5">
    <location>
        <begin position="474"/>
        <end position="494"/>
    </location>
</feature>
<feature type="compositionally biased region" description="Polar residues" evidence="5">
    <location>
        <begin position="1020"/>
        <end position="1030"/>
    </location>
</feature>
<keyword evidence="8" id="KW-1185">Reference proteome</keyword>
<keyword evidence="2" id="KW-0479">Metal-binding</keyword>
<feature type="region of interest" description="Disordered" evidence="5">
    <location>
        <begin position="924"/>
        <end position="1042"/>
    </location>
</feature>
<dbReference type="SUPFAM" id="SSF51556">
    <property type="entry name" value="Metallo-dependent hydrolases"/>
    <property type="match status" value="1"/>
</dbReference>
<dbReference type="HOGENOM" id="CLU_286979_0_0_1"/>
<dbReference type="OrthoDB" id="4155914at2759"/>
<dbReference type="InterPro" id="IPR001365">
    <property type="entry name" value="A_deaminase_dom"/>
</dbReference>
<dbReference type="PANTHER" id="PTHR43114">
    <property type="entry name" value="ADENINE DEAMINASE"/>
    <property type="match status" value="1"/>
</dbReference>
<evidence type="ECO:0000256" key="1">
    <source>
        <dbReference type="ARBA" id="ARBA00001947"/>
    </source>
</evidence>
<feature type="compositionally biased region" description="Polar residues" evidence="5">
    <location>
        <begin position="323"/>
        <end position="347"/>
    </location>
</feature>
<sequence>MCKGPMHAFLQALPKCEHHLHLEGTLAKENCISLPPVESDPAFASAASLLERYGSFVSLDDFLQYYFIGMSVLVKAGDFEALAMNYFTCAKRDGVVHAEVFFYPQCHTARGVEYTTIIEGFTTACERAKIELDITTELIMCFVRHLPCSSAEQHYELALPDLKSGRLAGIGLSSSEKDNPPELFKSVYQLAEKEGIRRTAHAGEEADVGYMRGALEHLHVQRVDYGIKLAEDPDLLAEFYSVPTLLTLGPSVNPTRPVFMRLFRSNKSQGSLNISAGRSPLQSPVDTPLQSPAFPPPQSAAHGPGPGGLQYDESADPSDAQRYYSSDEQQPQSAQFASSTSRDQNTAGHGYSGRPTVNVIPDPASENSLIPSITTSSTNHEERNQRNPIKNLFSLHSSKGNSSQSYSPSSTLGRSLSTKEKITRPQSQEGLIPQSTTVQYSGEGYSSDTHEENETSNEYTLSQAPAESDEQYNHQQHQFDSPQSQSSSHYSSHYQAEDSHSNSQQNFQKPYQLRPPHTSNTSNSYLPYNPQADRSNQDIHDPYRAIRPPSQQSLGPPSPIVSVQQSTEFRSTVIQGRQVTQSNQSLHLQPEATMARGDGSNPSMRQQLAQQHQQGAESGHAQHGTSQGSRQLQQHSSSMTDHGRNTPPPTRSREDFSVQDYTALLQKHEELQAKYSKVKKYYFEKDAQVTALQNTVANQRLSMSRTTLDDHEYTTRFNRLDGAINNLSFNIRKDWKGVPQWLAQMINKDAHNIGTKEMTAVGRACITKWVVDEILDRYFHPRLEPGLSTELKMIEKNIRRVGQNQGLGDEQREDLIVKLISWRLTTLEGLADSMVGEQGHEYKQQLTTMLMEKLTASLQMNLNDPPPPGLESGVGMIIELAIGLAASLPQESRDVCVEYYMPYSLINETYMKMESGIPPLTMPGGNVDYLSAPEQQQGDQGSTHSGDDNSPGENEGDRENSGGSGLPNRADSLPVQGGNGQQQPIKKEDTRKKSIFGALVSSKKPSQAENSNGGLAPVTNPRTGSGTNVSAKERDSMEKAERDRRIRFAAFVGVEVRGKGKEGSNVLVKAPCYGF</sequence>
<dbReference type="eggNOG" id="KOG1097">
    <property type="taxonomic scope" value="Eukaryota"/>
</dbReference>
<dbReference type="GeneID" id="19237900"/>
<feature type="compositionally biased region" description="Polar residues" evidence="5">
    <location>
        <begin position="424"/>
        <end position="447"/>
    </location>
</feature>
<evidence type="ECO:0000256" key="4">
    <source>
        <dbReference type="ARBA" id="ARBA00022833"/>
    </source>
</evidence>
<dbReference type="GO" id="GO:0006146">
    <property type="term" value="P:adenine catabolic process"/>
    <property type="evidence" value="ECO:0007669"/>
    <property type="project" value="TreeGrafter"/>
</dbReference>
<feature type="compositionally biased region" description="Polar residues" evidence="5">
    <location>
        <begin position="576"/>
        <end position="587"/>
    </location>
</feature>
<name>U1HTH8_ENDPU</name>
<dbReference type="GO" id="GO:0005829">
    <property type="term" value="C:cytosol"/>
    <property type="evidence" value="ECO:0007669"/>
    <property type="project" value="TreeGrafter"/>
</dbReference>
<organism evidence="7 8">
    <name type="scientific">Endocarpon pusillum (strain Z07020 / HMAS-L-300199)</name>
    <name type="common">Lichen-forming fungus</name>
    <dbReference type="NCBI Taxonomy" id="1263415"/>
    <lineage>
        <taxon>Eukaryota</taxon>
        <taxon>Fungi</taxon>
        <taxon>Dikarya</taxon>
        <taxon>Ascomycota</taxon>
        <taxon>Pezizomycotina</taxon>
        <taxon>Eurotiomycetes</taxon>
        <taxon>Chaetothyriomycetidae</taxon>
        <taxon>Verrucariales</taxon>
        <taxon>Verrucariaceae</taxon>
        <taxon>Endocarpon</taxon>
    </lineage>
</organism>
<dbReference type="EMBL" id="KE721082">
    <property type="protein sequence ID" value="ERF72569.1"/>
    <property type="molecule type" value="Genomic_DNA"/>
</dbReference>
<dbReference type="InterPro" id="IPR006330">
    <property type="entry name" value="Ado/ade_deaminase"/>
</dbReference>
<dbReference type="GO" id="GO:0005634">
    <property type="term" value="C:nucleus"/>
    <property type="evidence" value="ECO:0007669"/>
    <property type="project" value="TreeGrafter"/>
</dbReference>
<feature type="region of interest" description="Disordered" evidence="5">
    <location>
        <begin position="576"/>
        <end position="656"/>
    </location>
</feature>
<evidence type="ECO:0000256" key="3">
    <source>
        <dbReference type="ARBA" id="ARBA00022801"/>
    </source>
</evidence>
<feature type="compositionally biased region" description="Polar residues" evidence="5">
    <location>
        <begin position="933"/>
        <end position="944"/>
    </location>
</feature>
<feature type="domain" description="Adenosine deaminase" evidence="6">
    <location>
        <begin position="14"/>
        <end position="252"/>
    </location>
</feature>
<feature type="compositionally biased region" description="Polar residues" evidence="5">
    <location>
        <begin position="365"/>
        <end position="378"/>
    </location>
</feature>
<feature type="compositionally biased region" description="Polar residues" evidence="5">
    <location>
        <begin position="271"/>
        <end position="285"/>
    </location>
</feature>
<dbReference type="Pfam" id="PF00962">
    <property type="entry name" value="A_deaminase"/>
    <property type="match status" value="1"/>
</dbReference>
<dbReference type="PANTHER" id="PTHR43114:SF6">
    <property type="entry name" value="ADENINE DEAMINASE"/>
    <property type="match status" value="1"/>
</dbReference>
<reference evidence="8" key="1">
    <citation type="journal article" date="2014" name="BMC Genomics">
        <title>Genome characteristics reveal the impact of lichenization on lichen-forming fungus Endocarpon pusillum Hedwig (Verrucariales, Ascomycota).</title>
        <authorList>
            <person name="Wang Y.-Y."/>
            <person name="Liu B."/>
            <person name="Zhang X.-Y."/>
            <person name="Zhou Q.-M."/>
            <person name="Zhang T."/>
            <person name="Li H."/>
            <person name="Yu Y.-F."/>
            <person name="Zhang X.-L."/>
            <person name="Hao X.-Y."/>
            <person name="Wang M."/>
            <person name="Wang L."/>
            <person name="Wei J.-C."/>
        </authorList>
    </citation>
    <scope>NUCLEOTIDE SEQUENCE [LARGE SCALE GENOMIC DNA]</scope>
    <source>
        <strain evidence="8">Z07020 / HMAS-L-300199</strain>
    </source>
</reference>
<evidence type="ECO:0000259" key="6">
    <source>
        <dbReference type="Pfam" id="PF00962"/>
    </source>
</evidence>
<dbReference type="AlphaFoldDB" id="U1HTH8"/>
<dbReference type="Gene3D" id="3.20.20.140">
    <property type="entry name" value="Metal-dependent hydrolases"/>
    <property type="match status" value="1"/>
</dbReference>
<keyword evidence="3" id="KW-0378">Hydrolase</keyword>
<evidence type="ECO:0000313" key="8">
    <source>
        <dbReference type="Proteomes" id="UP000019373"/>
    </source>
</evidence>
<evidence type="ECO:0000256" key="2">
    <source>
        <dbReference type="ARBA" id="ARBA00022723"/>
    </source>
</evidence>
<feature type="compositionally biased region" description="Polar residues" evidence="5">
    <location>
        <begin position="623"/>
        <end position="640"/>
    </location>
</feature>
<comment type="cofactor">
    <cofactor evidence="1">
        <name>Zn(2+)</name>
        <dbReference type="ChEBI" id="CHEBI:29105"/>
    </cofactor>
</comment>
<keyword evidence="4" id="KW-0862">Zinc</keyword>
<accession>U1HTH8</accession>
<feature type="compositionally biased region" description="Polar residues" evidence="5">
    <location>
        <begin position="517"/>
        <end position="526"/>
    </location>
</feature>
<protein>
    <recommendedName>
        <fullName evidence="6">Adenosine deaminase domain-containing protein</fullName>
    </recommendedName>
</protein>
<dbReference type="GO" id="GO:0043103">
    <property type="term" value="P:hypoxanthine salvage"/>
    <property type="evidence" value="ECO:0007669"/>
    <property type="project" value="TreeGrafter"/>
</dbReference>
<gene>
    <name evidence="7" type="ORF">EPUS_02851</name>
</gene>
<feature type="region of interest" description="Disordered" evidence="5">
    <location>
        <begin position="271"/>
        <end position="562"/>
    </location>
</feature>
<proteinExistence type="predicted"/>
<evidence type="ECO:0000256" key="5">
    <source>
        <dbReference type="SAM" id="MobiDB-lite"/>
    </source>
</evidence>
<feature type="compositionally biased region" description="Basic and acidic residues" evidence="5">
    <location>
        <begin position="1031"/>
        <end position="1042"/>
    </location>
</feature>
<dbReference type="InterPro" id="IPR032466">
    <property type="entry name" value="Metal_Hydrolase"/>
</dbReference>
<feature type="compositionally biased region" description="Polar residues" evidence="5">
    <location>
        <begin position="456"/>
        <end position="465"/>
    </location>
</feature>
<dbReference type="GO" id="GO:0000034">
    <property type="term" value="F:adenine deaminase activity"/>
    <property type="evidence" value="ECO:0007669"/>
    <property type="project" value="TreeGrafter"/>
</dbReference>
<feature type="compositionally biased region" description="Polar residues" evidence="5">
    <location>
        <begin position="394"/>
        <end position="416"/>
    </location>
</feature>
<feature type="compositionally biased region" description="Polar residues" evidence="5">
    <location>
        <begin position="1003"/>
        <end position="1013"/>
    </location>
</feature>
<dbReference type="GO" id="GO:0046872">
    <property type="term" value="F:metal ion binding"/>
    <property type="evidence" value="ECO:0007669"/>
    <property type="project" value="UniProtKB-KW"/>
</dbReference>
<feature type="compositionally biased region" description="Basic and acidic residues" evidence="5">
    <location>
        <begin position="535"/>
        <end position="544"/>
    </location>
</feature>
<evidence type="ECO:0000313" key="7">
    <source>
        <dbReference type="EMBL" id="ERF72569.1"/>
    </source>
</evidence>